<dbReference type="Proteomes" id="UP001451303">
    <property type="component" value="Unassembled WGS sequence"/>
</dbReference>
<dbReference type="EMBL" id="JAVLET010000009">
    <property type="protein sequence ID" value="KAL0467716.1"/>
    <property type="molecule type" value="Genomic_DNA"/>
</dbReference>
<accession>A0ABR3D4V5</accession>
<feature type="non-terminal residue" evidence="2">
    <location>
        <position position="1"/>
    </location>
</feature>
<gene>
    <name evidence="2" type="ORF">QR685DRAFT_448774</name>
</gene>
<sequence>IFGPTPGHSKSGARKGFRYHDHWILWECVPRGRERTTFWEHGSLCTATNLEAMDDIPAEENHAAGQNGRETKSHYGSIRPPEDWNPQRRHLVKLVLLAINPLVVPDICVTRPESLSVVRSAEVSNQDHRTVAEWGYGLRTNQLQSNNHS</sequence>
<proteinExistence type="predicted"/>
<reference evidence="2 3" key="1">
    <citation type="submission" date="2023-09" db="EMBL/GenBank/DDBJ databases">
        <title>Multi-omics analysis of a traditional fermented food reveals byproduct-associated fungal strains for waste-to-food upcycling.</title>
        <authorList>
            <consortium name="Lawrence Berkeley National Laboratory"/>
            <person name="Rekdal V.M."/>
            <person name="Villalobos-Escobedo J.M."/>
            <person name="Rodriguez-Valeron N."/>
            <person name="Garcia M.O."/>
            <person name="Vasquez D.P."/>
            <person name="Damayanti I."/>
            <person name="Sorensen P.M."/>
            <person name="Baidoo E.E."/>
            <person name="De Carvalho A.C."/>
            <person name="Riley R."/>
            <person name="Lipzen A."/>
            <person name="He G."/>
            <person name="Yan M."/>
            <person name="Haridas S."/>
            <person name="Daum C."/>
            <person name="Yoshinaga Y."/>
            <person name="Ng V."/>
            <person name="Grigoriev I.V."/>
            <person name="Munk R."/>
            <person name="Nuraida L."/>
            <person name="Wijaya C.H."/>
            <person name="Morales P.-C."/>
            <person name="Keasling J.D."/>
        </authorList>
    </citation>
    <scope>NUCLEOTIDE SEQUENCE [LARGE SCALE GENOMIC DNA]</scope>
    <source>
        <strain evidence="2 3">FGSC 2613</strain>
    </source>
</reference>
<evidence type="ECO:0000256" key="1">
    <source>
        <dbReference type="SAM" id="MobiDB-lite"/>
    </source>
</evidence>
<name>A0ABR3D4V5_NEUIN</name>
<organism evidence="2 3">
    <name type="scientific">Neurospora intermedia</name>
    <dbReference type="NCBI Taxonomy" id="5142"/>
    <lineage>
        <taxon>Eukaryota</taxon>
        <taxon>Fungi</taxon>
        <taxon>Dikarya</taxon>
        <taxon>Ascomycota</taxon>
        <taxon>Pezizomycotina</taxon>
        <taxon>Sordariomycetes</taxon>
        <taxon>Sordariomycetidae</taxon>
        <taxon>Sordariales</taxon>
        <taxon>Sordariaceae</taxon>
        <taxon>Neurospora</taxon>
    </lineage>
</organism>
<feature type="region of interest" description="Disordered" evidence="1">
    <location>
        <begin position="62"/>
        <end position="82"/>
    </location>
</feature>
<keyword evidence="3" id="KW-1185">Reference proteome</keyword>
<protein>
    <submittedName>
        <fullName evidence="2">Uncharacterized protein</fullName>
    </submittedName>
</protein>
<evidence type="ECO:0000313" key="2">
    <source>
        <dbReference type="EMBL" id="KAL0467716.1"/>
    </source>
</evidence>
<evidence type="ECO:0000313" key="3">
    <source>
        <dbReference type="Proteomes" id="UP001451303"/>
    </source>
</evidence>
<comment type="caution">
    <text evidence="2">The sequence shown here is derived from an EMBL/GenBank/DDBJ whole genome shotgun (WGS) entry which is preliminary data.</text>
</comment>